<feature type="transmembrane region" description="Helical" evidence="5">
    <location>
        <begin position="42"/>
        <end position="62"/>
    </location>
</feature>
<organism evidence="6">
    <name type="scientific">Kribbella sp. HUAS MG21</name>
    <dbReference type="NCBI Taxonomy" id="3160966"/>
    <lineage>
        <taxon>Bacteria</taxon>
        <taxon>Bacillati</taxon>
        <taxon>Actinomycetota</taxon>
        <taxon>Actinomycetes</taxon>
        <taxon>Propionibacteriales</taxon>
        <taxon>Kribbellaceae</taxon>
        <taxon>Kribbella</taxon>
    </lineage>
</organism>
<evidence type="ECO:0000256" key="3">
    <source>
        <dbReference type="ARBA" id="ARBA00022989"/>
    </source>
</evidence>
<protein>
    <submittedName>
        <fullName evidence="6">MFS transporter</fullName>
    </submittedName>
</protein>
<dbReference type="Gene3D" id="1.20.1250.20">
    <property type="entry name" value="MFS general substrate transporter like domains"/>
    <property type="match status" value="2"/>
</dbReference>
<dbReference type="AlphaFoldDB" id="A0AAU7THS1"/>
<keyword evidence="3 5" id="KW-1133">Transmembrane helix</keyword>
<dbReference type="Pfam" id="PF07690">
    <property type="entry name" value="MFS_1"/>
    <property type="match status" value="1"/>
</dbReference>
<feature type="transmembrane region" description="Helical" evidence="5">
    <location>
        <begin position="201"/>
        <end position="222"/>
    </location>
</feature>
<sequence>MNRPAGSHRAVLVVFLVTGFVSATWAARLPATQERLELSAGRLAFVVLAIEGGALVGLPLGGHLADRYGSRRTLAVGMVGFPVSLGLLAIAPSLVWLCATAIVWAVINSILDVAMNSAGVELEVRRGRSCMARLHAGHSAGLLVGGLGAVAAATIGGPLWGHFIVTAFLALVAGCAATARLPAFENGRRPPRREIGRDRRLMLLGAVAFCGFLVEGGAGNWAAVDVRNHHGAPAAVAALAYTFFVVTLTVTRYVGDGLVSRFGRVKAVRAGGLLAGLGTVVVIAAPNTTSAIGGWGTVGAGVALLAPTVLAAAGQPEARPVSSSARQSHSGGSSSIAAVSTMGYFGSFSGPALIGVIADRVGLTVAIGVLSLAALAAIVLAGPALTSGTRRH</sequence>
<evidence type="ECO:0000256" key="4">
    <source>
        <dbReference type="ARBA" id="ARBA00023136"/>
    </source>
</evidence>
<dbReference type="EMBL" id="CP158165">
    <property type="protein sequence ID" value="XBV26307.1"/>
    <property type="molecule type" value="Genomic_DNA"/>
</dbReference>
<proteinExistence type="predicted"/>
<evidence type="ECO:0000256" key="2">
    <source>
        <dbReference type="ARBA" id="ARBA00022692"/>
    </source>
</evidence>
<accession>A0AAU7THS1</accession>
<dbReference type="PANTHER" id="PTHR23514:SF13">
    <property type="entry name" value="INNER MEMBRANE PROTEIN YBJJ"/>
    <property type="match status" value="1"/>
</dbReference>
<keyword evidence="4 5" id="KW-0472">Membrane</keyword>
<feature type="transmembrane region" description="Helical" evidence="5">
    <location>
        <begin position="335"/>
        <end position="357"/>
    </location>
</feature>
<comment type="subcellular location">
    <subcellularLocation>
        <location evidence="1">Membrane</location>
        <topology evidence="1">Multi-pass membrane protein</topology>
    </subcellularLocation>
</comment>
<reference evidence="6" key="1">
    <citation type="submission" date="2024-06" db="EMBL/GenBank/DDBJ databases">
        <title>Kribbella sp. strain HUAS MG21 genome sequences.</title>
        <authorList>
            <person name="Mo P."/>
        </authorList>
    </citation>
    <scope>NUCLEOTIDE SEQUENCE</scope>
    <source>
        <strain evidence="6">HUAS MG21</strain>
    </source>
</reference>
<dbReference type="CDD" id="cd17393">
    <property type="entry name" value="MFS_MosC_like"/>
    <property type="match status" value="1"/>
</dbReference>
<dbReference type="GO" id="GO:0022857">
    <property type="term" value="F:transmembrane transporter activity"/>
    <property type="evidence" value="ECO:0007669"/>
    <property type="project" value="InterPro"/>
</dbReference>
<dbReference type="InterPro" id="IPR011701">
    <property type="entry name" value="MFS"/>
</dbReference>
<name>A0AAU7THS1_9ACTN</name>
<gene>
    <name evidence="6" type="ORF">ABN611_07730</name>
</gene>
<dbReference type="InterPro" id="IPR051788">
    <property type="entry name" value="MFS_Transporter"/>
</dbReference>
<evidence type="ECO:0000256" key="5">
    <source>
        <dbReference type="SAM" id="Phobius"/>
    </source>
</evidence>
<feature type="transmembrane region" description="Helical" evidence="5">
    <location>
        <begin position="267"/>
        <end position="286"/>
    </location>
</feature>
<dbReference type="RefSeq" id="WP_350279107.1">
    <property type="nucleotide sequence ID" value="NZ_CP158165.1"/>
</dbReference>
<dbReference type="GO" id="GO:0016020">
    <property type="term" value="C:membrane"/>
    <property type="evidence" value="ECO:0007669"/>
    <property type="project" value="UniProtKB-SubCell"/>
</dbReference>
<evidence type="ECO:0000256" key="1">
    <source>
        <dbReference type="ARBA" id="ARBA00004141"/>
    </source>
</evidence>
<feature type="transmembrane region" description="Helical" evidence="5">
    <location>
        <begin position="234"/>
        <end position="255"/>
    </location>
</feature>
<dbReference type="PANTHER" id="PTHR23514">
    <property type="entry name" value="BYPASS OF STOP CODON PROTEIN 6"/>
    <property type="match status" value="1"/>
</dbReference>
<dbReference type="InterPro" id="IPR036259">
    <property type="entry name" value="MFS_trans_sf"/>
</dbReference>
<dbReference type="SUPFAM" id="SSF103473">
    <property type="entry name" value="MFS general substrate transporter"/>
    <property type="match status" value="1"/>
</dbReference>
<evidence type="ECO:0000313" key="6">
    <source>
        <dbReference type="EMBL" id="XBV26307.1"/>
    </source>
</evidence>
<feature type="transmembrane region" description="Helical" evidence="5">
    <location>
        <begin position="363"/>
        <end position="385"/>
    </location>
</feature>
<feature type="transmembrane region" description="Helical" evidence="5">
    <location>
        <begin position="292"/>
        <end position="314"/>
    </location>
</feature>
<feature type="transmembrane region" description="Helical" evidence="5">
    <location>
        <begin position="134"/>
        <end position="153"/>
    </location>
</feature>
<feature type="transmembrane region" description="Helical" evidence="5">
    <location>
        <begin position="159"/>
        <end position="181"/>
    </location>
</feature>
<keyword evidence="2 5" id="KW-0812">Transmembrane</keyword>